<accession>A0AAW3NIG3</accession>
<keyword evidence="2" id="KW-1003">Cell membrane</keyword>
<gene>
    <name evidence="7" type="ORF">WK53_29645</name>
</gene>
<keyword evidence="3 6" id="KW-0812">Transmembrane</keyword>
<proteinExistence type="predicted"/>
<dbReference type="EMBL" id="LPDO01000042">
    <property type="protein sequence ID" value="KVT57552.1"/>
    <property type="molecule type" value="Genomic_DNA"/>
</dbReference>
<evidence type="ECO:0000256" key="5">
    <source>
        <dbReference type="ARBA" id="ARBA00023136"/>
    </source>
</evidence>
<dbReference type="AlphaFoldDB" id="A0AAW3NIG3"/>
<dbReference type="GO" id="GO:0005886">
    <property type="term" value="C:plasma membrane"/>
    <property type="evidence" value="ECO:0007669"/>
    <property type="project" value="UniProtKB-SubCell"/>
</dbReference>
<name>A0AAW3NIG3_9BURK</name>
<dbReference type="GO" id="GO:0022857">
    <property type="term" value="F:transmembrane transporter activity"/>
    <property type="evidence" value="ECO:0007669"/>
    <property type="project" value="InterPro"/>
</dbReference>
<evidence type="ECO:0000256" key="2">
    <source>
        <dbReference type="ARBA" id="ARBA00022475"/>
    </source>
</evidence>
<comment type="subcellular location">
    <subcellularLocation>
        <location evidence="1">Cell membrane</location>
        <topology evidence="1">Multi-pass membrane protein</topology>
    </subcellularLocation>
</comment>
<dbReference type="InterPro" id="IPR050367">
    <property type="entry name" value="APC_superfamily"/>
</dbReference>
<keyword evidence="5 6" id="KW-0472">Membrane</keyword>
<dbReference type="Proteomes" id="UP000056732">
    <property type="component" value="Unassembled WGS sequence"/>
</dbReference>
<dbReference type="PANTHER" id="PTHR42770:SF8">
    <property type="entry name" value="PUTRESCINE IMPORTER PUUP"/>
    <property type="match status" value="1"/>
</dbReference>
<organism evidence="7 8">
    <name type="scientific">Burkholderia ubonensis</name>
    <dbReference type="NCBI Taxonomy" id="101571"/>
    <lineage>
        <taxon>Bacteria</taxon>
        <taxon>Pseudomonadati</taxon>
        <taxon>Pseudomonadota</taxon>
        <taxon>Betaproteobacteria</taxon>
        <taxon>Burkholderiales</taxon>
        <taxon>Burkholderiaceae</taxon>
        <taxon>Burkholderia</taxon>
        <taxon>Burkholderia cepacia complex</taxon>
    </lineage>
</organism>
<dbReference type="Gene3D" id="1.20.1740.10">
    <property type="entry name" value="Amino acid/polyamine transporter I"/>
    <property type="match status" value="1"/>
</dbReference>
<evidence type="ECO:0000256" key="3">
    <source>
        <dbReference type="ARBA" id="ARBA00022692"/>
    </source>
</evidence>
<sequence>MECPDSAAFEIAKKVGGDIFVSVFLAGLILAQFASGISAQASVGRLLYAMGRDEMLPRHVFGYIHPKFRTPALNIAFAGIVGLNLVYQLRRIPRVHVGKLVRNAQVLPCIFKSAVSDWLT</sequence>
<evidence type="ECO:0000256" key="6">
    <source>
        <dbReference type="SAM" id="Phobius"/>
    </source>
</evidence>
<evidence type="ECO:0000256" key="1">
    <source>
        <dbReference type="ARBA" id="ARBA00004651"/>
    </source>
</evidence>
<evidence type="ECO:0000313" key="7">
    <source>
        <dbReference type="EMBL" id="KVT57552.1"/>
    </source>
</evidence>
<dbReference type="Pfam" id="PF13520">
    <property type="entry name" value="AA_permease_2"/>
    <property type="match status" value="1"/>
</dbReference>
<dbReference type="InterPro" id="IPR002293">
    <property type="entry name" value="AA/rel_permease1"/>
</dbReference>
<evidence type="ECO:0000256" key="4">
    <source>
        <dbReference type="ARBA" id="ARBA00022989"/>
    </source>
</evidence>
<comment type="caution">
    <text evidence="7">The sequence shown here is derived from an EMBL/GenBank/DDBJ whole genome shotgun (WGS) entry which is preliminary data.</text>
</comment>
<evidence type="ECO:0000313" key="8">
    <source>
        <dbReference type="Proteomes" id="UP000056732"/>
    </source>
</evidence>
<dbReference type="PANTHER" id="PTHR42770">
    <property type="entry name" value="AMINO ACID TRANSPORTER-RELATED"/>
    <property type="match status" value="1"/>
</dbReference>
<protein>
    <submittedName>
        <fullName evidence="7">Uncharacterized protein</fullName>
    </submittedName>
</protein>
<feature type="transmembrane region" description="Helical" evidence="6">
    <location>
        <begin position="68"/>
        <end position="87"/>
    </location>
</feature>
<keyword evidence="4 6" id="KW-1133">Transmembrane helix</keyword>
<reference evidence="7 8" key="1">
    <citation type="submission" date="2015-11" db="EMBL/GenBank/DDBJ databases">
        <title>Expanding the genomic diversity of Burkholderia species for the development of highly accurate diagnostics.</title>
        <authorList>
            <person name="Sahl J."/>
            <person name="Keim P."/>
            <person name="Wagner D."/>
        </authorList>
    </citation>
    <scope>NUCLEOTIDE SEQUENCE [LARGE SCALE GENOMIC DNA]</scope>
    <source>
        <strain evidence="7 8">MSMB1137WGS</strain>
    </source>
</reference>
<feature type="transmembrane region" description="Helical" evidence="6">
    <location>
        <begin position="19"/>
        <end position="48"/>
    </location>
</feature>